<dbReference type="AlphaFoldDB" id="A0A0F4U1B9"/>
<gene>
    <name evidence="1" type="ORF">VC35_05655</name>
</gene>
<sequence length="83" mass="9174">MGLNKPVQDLKRDLQGVASDLKWSAVELVRIAERLSHAGNGPDAEALRRMITIFQQGENRLDGWIKEIGAGQVVRPAKADHCQ</sequence>
<evidence type="ECO:0000313" key="2">
    <source>
        <dbReference type="Proteomes" id="UP000033588"/>
    </source>
</evidence>
<dbReference type="OrthoDB" id="6984782at2"/>
<dbReference type="Proteomes" id="UP000033588">
    <property type="component" value="Unassembled WGS sequence"/>
</dbReference>
<accession>A0A0F4U1B9</accession>
<evidence type="ECO:0000313" key="1">
    <source>
        <dbReference type="EMBL" id="KJZ49507.1"/>
    </source>
</evidence>
<dbReference type="RefSeq" id="WP_043302427.1">
    <property type="nucleotide sequence ID" value="NZ_CABVIO010000008.1"/>
</dbReference>
<protein>
    <submittedName>
        <fullName evidence="1">Prophage PssSM-02</fullName>
    </submittedName>
</protein>
<name>A0A0F4U1B9_PSEFL</name>
<dbReference type="EMBL" id="LACC01000008">
    <property type="protein sequence ID" value="KJZ49507.1"/>
    <property type="molecule type" value="Genomic_DNA"/>
</dbReference>
<proteinExistence type="predicted"/>
<reference evidence="1 2" key="1">
    <citation type="submission" date="2015-03" db="EMBL/GenBank/DDBJ databases">
        <title>Comparative genomics of Pseudomonas insights into diversity of traits involved in vanlence and defense.</title>
        <authorList>
            <person name="Qin Y."/>
        </authorList>
    </citation>
    <scope>NUCLEOTIDE SEQUENCE [LARGE SCALE GENOMIC DNA]</scope>
    <source>
        <strain evidence="1 2">C8</strain>
    </source>
</reference>
<comment type="caution">
    <text evidence="1">The sequence shown here is derived from an EMBL/GenBank/DDBJ whole genome shotgun (WGS) entry which is preliminary data.</text>
</comment>
<dbReference type="PATRIC" id="fig|294.132.peg.5709"/>
<organism evidence="1 2">
    <name type="scientific">Pseudomonas fluorescens</name>
    <dbReference type="NCBI Taxonomy" id="294"/>
    <lineage>
        <taxon>Bacteria</taxon>
        <taxon>Pseudomonadati</taxon>
        <taxon>Pseudomonadota</taxon>
        <taxon>Gammaproteobacteria</taxon>
        <taxon>Pseudomonadales</taxon>
        <taxon>Pseudomonadaceae</taxon>
        <taxon>Pseudomonas</taxon>
    </lineage>
</organism>